<dbReference type="EMBL" id="JAHRIO010080442">
    <property type="protein sequence ID" value="MEQ2184521.1"/>
    <property type="molecule type" value="Genomic_DNA"/>
</dbReference>
<evidence type="ECO:0000313" key="2">
    <source>
        <dbReference type="EMBL" id="MEQ2184521.1"/>
    </source>
</evidence>
<dbReference type="Proteomes" id="UP001476798">
    <property type="component" value="Unassembled WGS sequence"/>
</dbReference>
<accession>A0ABV0PM93</accession>
<evidence type="ECO:0000313" key="3">
    <source>
        <dbReference type="Proteomes" id="UP001476798"/>
    </source>
</evidence>
<feature type="compositionally biased region" description="Basic residues" evidence="1">
    <location>
        <begin position="266"/>
        <end position="275"/>
    </location>
</feature>
<reference evidence="2 3" key="1">
    <citation type="submission" date="2021-06" db="EMBL/GenBank/DDBJ databases">
        <authorList>
            <person name="Palmer J.M."/>
        </authorList>
    </citation>
    <scope>NUCLEOTIDE SEQUENCE [LARGE SCALE GENOMIC DNA]</scope>
    <source>
        <strain evidence="2 3">GA_2019</strain>
        <tissue evidence="2">Muscle</tissue>
    </source>
</reference>
<feature type="region of interest" description="Disordered" evidence="1">
    <location>
        <begin position="100"/>
        <end position="191"/>
    </location>
</feature>
<feature type="compositionally biased region" description="Basic and acidic residues" evidence="1">
    <location>
        <begin position="246"/>
        <end position="255"/>
    </location>
</feature>
<name>A0ABV0PM93_9TELE</name>
<comment type="caution">
    <text evidence="2">The sequence shown here is derived from an EMBL/GenBank/DDBJ whole genome shotgun (WGS) entry which is preliminary data.</text>
</comment>
<feature type="region of interest" description="Disordered" evidence="1">
    <location>
        <begin position="216"/>
        <end position="275"/>
    </location>
</feature>
<evidence type="ECO:0000256" key="1">
    <source>
        <dbReference type="SAM" id="MobiDB-lite"/>
    </source>
</evidence>
<protein>
    <submittedName>
        <fullName evidence="2">Uncharacterized protein</fullName>
    </submittedName>
</protein>
<gene>
    <name evidence="2" type="ORF">GOODEAATRI_008826</name>
</gene>
<feature type="compositionally biased region" description="Low complexity" evidence="1">
    <location>
        <begin position="135"/>
        <end position="148"/>
    </location>
</feature>
<sequence>MVYKPYLMAWKECILFFDFQLLYFNNSQNDADVQKERCSLSGESATVSLGTISDNASTKAMAGSILNAYMPLESCGQPNNQSSWSKDPITTVGKKCKSKLWRRASSSSGKGESRTNEAQGDIDAQLPEQRSANCSELESPSLSGSLPSVADSHCSHFSSELSCSDPETLKPTHPPSSAQMDPPAHQPTITPLPEVEHDRLEHLPPQSGHAAFTHRLLSSSPPASPRERSSGTFLHISEESAGENAEPERFVKETTRNTATQPVSPTRKRCIQTDI</sequence>
<organism evidence="2 3">
    <name type="scientific">Goodea atripinnis</name>
    <dbReference type="NCBI Taxonomy" id="208336"/>
    <lineage>
        <taxon>Eukaryota</taxon>
        <taxon>Metazoa</taxon>
        <taxon>Chordata</taxon>
        <taxon>Craniata</taxon>
        <taxon>Vertebrata</taxon>
        <taxon>Euteleostomi</taxon>
        <taxon>Actinopterygii</taxon>
        <taxon>Neopterygii</taxon>
        <taxon>Teleostei</taxon>
        <taxon>Neoteleostei</taxon>
        <taxon>Acanthomorphata</taxon>
        <taxon>Ovalentaria</taxon>
        <taxon>Atherinomorphae</taxon>
        <taxon>Cyprinodontiformes</taxon>
        <taxon>Goodeidae</taxon>
        <taxon>Goodea</taxon>
    </lineage>
</organism>
<keyword evidence="3" id="KW-1185">Reference proteome</keyword>
<proteinExistence type="predicted"/>